<protein>
    <submittedName>
        <fullName evidence="1">Uncharacterized protein</fullName>
    </submittedName>
</protein>
<dbReference type="Proteomes" id="UP000805704">
    <property type="component" value="Chromosome 12"/>
</dbReference>
<dbReference type="EMBL" id="CM024800">
    <property type="protein sequence ID" value="KAG8012906.1"/>
    <property type="molecule type" value="Genomic_DNA"/>
</dbReference>
<accession>A0ACB7FIJ6</accession>
<keyword evidence="2" id="KW-1185">Reference proteome</keyword>
<proteinExistence type="predicted"/>
<reference evidence="1" key="1">
    <citation type="submission" date="2020-04" db="EMBL/GenBank/DDBJ databases">
        <title>A chromosome-scale assembly and high-density genetic map of the yellow drum (Nibea albiflora) genome.</title>
        <authorList>
            <person name="Xu D."/>
            <person name="Zhang W."/>
            <person name="Chen R."/>
            <person name="Tan P."/>
            <person name="Wang L."/>
            <person name="Song H."/>
            <person name="Tian L."/>
            <person name="Zhu Q."/>
            <person name="Wang B."/>
        </authorList>
    </citation>
    <scope>NUCLEOTIDE SEQUENCE</scope>
    <source>
        <strain evidence="1">ZJHYS-2018</strain>
    </source>
</reference>
<evidence type="ECO:0000313" key="1">
    <source>
        <dbReference type="EMBL" id="KAG8012906.1"/>
    </source>
</evidence>
<organism evidence="1 2">
    <name type="scientific">Nibea albiflora</name>
    <name type="common">Yellow drum</name>
    <name type="synonym">Corvina albiflora</name>
    <dbReference type="NCBI Taxonomy" id="240163"/>
    <lineage>
        <taxon>Eukaryota</taxon>
        <taxon>Metazoa</taxon>
        <taxon>Chordata</taxon>
        <taxon>Craniata</taxon>
        <taxon>Vertebrata</taxon>
        <taxon>Euteleostomi</taxon>
        <taxon>Actinopterygii</taxon>
        <taxon>Neopterygii</taxon>
        <taxon>Teleostei</taxon>
        <taxon>Neoteleostei</taxon>
        <taxon>Acanthomorphata</taxon>
        <taxon>Eupercaria</taxon>
        <taxon>Sciaenidae</taxon>
        <taxon>Nibea</taxon>
    </lineage>
</organism>
<evidence type="ECO:0000313" key="2">
    <source>
        <dbReference type="Proteomes" id="UP000805704"/>
    </source>
</evidence>
<name>A0ACB7FIJ6_NIBAL</name>
<comment type="caution">
    <text evidence="1">The sequence shown here is derived from an EMBL/GenBank/DDBJ whole genome shotgun (WGS) entry which is preliminary data.</text>
</comment>
<sequence>MSAVIRSLIPDKVISTEKLEAKTEAEWSPDVLFLHPSRDIYGKAGPQDHPVEIVTSIVPSPAVMSPRKRPLVPVSSRRKTVDDYFPFNLLPVECQLHVFSFLNEVD</sequence>
<feature type="non-terminal residue" evidence="1">
    <location>
        <position position="106"/>
    </location>
</feature>
<gene>
    <name evidence="1" type="ORF">GBF38_020859</name>
</gene>